<evidence type="ECO:0000256" key="1">
    <source>
        <dbReference type="PROSITE-ProRule" id="PRU00024"/>
    </source>
</evidence>
<keyword evidence="1" id="KW-0862">Zinc</keyword>
<dbReference type="PANTHER" id="PTHR31065">
    <property type="entry name" value="PLATZ TRANSCRIPTION FACTOR FAMILY PROTEIN"/>
    <property type="match status" value="1"/>
</dbReference>
<keyword evidence="1" id="KW-0479">Metal-binding</keyword>
<comment type="caution">
    <text evidence="3">The sequence shown here is derived from an EMBL/GenBank/DDBJ whole genome shotgun (WGS) entry which is preliminary data.</text>
</comment>
<protein>
    <recommendedName>
        <fullName evidence="2">B box-type domain-containing protein</fullName>
    </recommendedName>
</protein>
<dbReference type="PANTHER" id="PTHR31065:SF9">
    <property type="entry name" value="TRANSCRIPTION FACTOR FAMILY PROTEIN, PUTATIVE-RELATED"/>
    <property type="match status" value="1"/>
</dbReference>
<gene>
    <name evidence="3" type="ORF">PIB30_056122</name>
</gene>
<name>A0ABU6QK93_9FABA</name>
<dbReference type="SUPFAM" id="SSF57845">
    <property type="entry name" value="B-box zinc-binding domain"/>
    <property type="match status" value="1"/>
</dbReference>
<dbReference type="CDD" id="cd19756">
    <property type="entry name" value="Bbox2"/>
    <property type="match status" value="1"/>
</dbReference>
<feature type="domain" description="B box-type" evidence="2">
    <location>
        <begin position="75"/>
        <end position="114"/>
    </location>
</feature>
<accession>A0ABU6QK93</accession>
<dbReference type="Pfam" id="PF00643">
    <property type="entry name" value="zf-B_box"/>
    <property type="match status" value="1"/>
</dbReference>
<dbReference type="Proteomes" id="UP001341840">
    <property type="component" value="Unassembled WGS sequence"/>
</dbReference>
<reference evidence="3 4" key="1">
    <citation type="journal article" date="2023" name="Plants (Basel)">
        <title>Bridging the Gap: Combining Genomics and Transcriptomics Approaches to Understand Stylosanthes scabra, an Orphan Legume from the Brazilian Caatinga.</title>
        <authorList>
            <person name="Ferreira-Neto J.R.C."/>
            <person name="da Silva M.D."/>
            <person name="Binneck E."/>
            <person name="de Melo N.F."/>
            <person name="da Silva R.H."/>
            <person name="de Melo A.L.T.M."/>
            <person name="Pandolfi V."/>
            <person name="Bustamante F.O."/>
            <person name="Brasileiro-Vidal A.C."/>
            <person name="Benko-Iseppon A.M."/>
        </authorList>
    </citation>
    <scope>NUCLEOTIDE SEQUENCE [LARGE SCALE GENOMIC DNA]</scope>
    <source>
        <tissue evidence="3">Leaves</tissue>
    </source>
</reference>
<dbReference type="InterPro" id="IPR006734">
    <property type="entry name" value="PLATZ"/>
</dbReference>
<dbReference type="Pfam" id="PF04640">
    <property type="entry name" value="PLATZ"/>
    <property type="match status" value="1"/>
</dbReference>
<proteinExistence type="predicted"/>
<dbReference type="EMBL" id="JASCZI010000445">
    <property type="protein sequence ID" value="MED6111846.1"/>
    <property type="molecule type" value="Genomic_DNA"/>
</dbReference>
<evidence type="ECO:0000313" key="3">
    <source>
        <dbReference type="EMBL" id="MED6111846.1"/>
    </source>
</evidence>
<keyword evidence="4" id="KW-1185">Reference proteome</keyword>
<evidence type="ECO:0000259" key="2">
    <source>
        <dbReference type="PROSITE" id="PS50119"/>
    </source>
</evidence>
<dbReference type="InterPro" id="IPR000315">
    <property type="entry name" value="Znf_B-box"/>
</dbReference>
<dbReference type="Gene3D" id="3.30.160.60">
    <property type="entry name" value="Classic Zinc Finger"/>
    <property type="match status" value="1"/>
</dbReference>
<dbReference type="PROSITE" id="PS50119">
    <property type="entry name" value="ZF_BBOX"/>
    <property type="match status" value="1"/>
</dbReference>
<evidence type="ECO:0000313" key="4">
    <source>
        <dbReference type="Proteomes" id="UP001341840"/>
    </source>
</evidence>
<organism evidence="3 4">
    <name type="scientific">Stylosanthes scabra</name>
    <dbReference type="NCBI Taxonomy" id="79078"/>
    <lineage>
        <taxon>Eukaryota</taxon>
        <taxon>Viridiplantae</taxon>
        <taxon>Streptophyta</taxon>
        <taxon>Embryophyta</taxon>
        <taxon>Tracheophyta</taxon>
        <taxon>Spermatophyta</taxon>
        <taxon>Magnoliopsida</taxon>
        <taxon>eudicotyledons</taxon>
        <taxon>Gunneridae</taxon>
        <taxon>Pentapetalae</taxon>
        <taxon>rosids</taxon>
        <taxon>fabids</taxon>
        <taxon>Fabales</taxon>
        <taxon>Fabaceae</taxon>
        <taxon>Papilionoideae</taxon>
        <taxon>50 kb inversion clade</taxon>
        <taxon>dalbergioids sensu lato</taxon>
        <taxon>Dalbergieae</taxon>
        <taxon>Pterocarpus clade</taxon>
        <taxon>Stylosanthes</taxon>
    </lineage>
</organism>
<keyword evidence="1" id="KW-0863">Zinc-finger</keyword>
<sequence length="235" mass="26998">MDATKSNACILNLGLLLPRQNAPPFYNGNCPLHEKSSINGVFLEDNFFMAEKVKKALQPEWLKSLLKKTFFESSCATHAALKNELNRFCITCTEPICQHCASGPKHGPHKVIQIYRHHYKYVVQMDAMREHIDCSQIQPFKYNKLWIIALEPLPHRGSVKWRRESSCKTCRRKLGNPNLYCYCSISCKVQAVLKKSDDSAPPFMLLKEDLKEEAVASKRVNKRKRKGTPVRAPFF</sequence>